<dbReference type="Proteomes" id="UP000887567">
    <property type="component" value="Unplaced"/>
</dbReference>
<keyword evidence="4" id="KW-1133">Transmembrane helix</keyword>
<evidence type="ECO:0000256" key="2">
    <source>
        <dbReference type="ARBA" id="ARBA00022692"/>
    </source>
</evidence>
<dbReference type="GeneID" id="110249979"/>
<dbReference type="PROSITE" id="PS50234">
    <property type="entry name" value="VWFA"/>
    <property type="match status" value="1"/>
</dbReference>
<organism evidence="9 10">
    <name type="scientific">Exaiptasia diaphana</name>
    <name type="common">Tropical sea anemone</name>
    <name type="synonym">Aiptasia pulchella</name>
    <dbReference type="NCBI Taxonomy" id="2652724"/>
    <lineage>
        <taxon>Eukaryota</taxon>
        <taxon>Metazoa</taxon>
        <taxon>Cnidaria</taxon>
        <taxon>Anthozoa</taxon>
        <taxon>Hexacorallia</taxon>
        <taxon>Actiniaria</taxon>
        <taxon>Aiptasiidae</taxon>
        <taxon>Exaiptasia</taxon>
    </lineage>
</organism>
<evidence type="ECO:0000256" key="5">
    <source>
        <dbReference type="ARBA" id="ARBA00023136"/>
    </source>
</evidence>
<name>A0A913XZF9_EXADI</name>
<evidence type="ECO:0000256" key="1">
    <source>
        <dbReference type="ARBA" id="ARBA00004167"/>
    </source>
</evidence>
<protein>
    <recommendedName>
        <fullName evidence="8">VWFA domain-containing protein</fullName>
    </recommendedName>
</protein>
<evidence type="ECO:0000313" key="9">
    <source>
        <dbReference type="EnsemblMetazoa" id="XP_020912230.1"/>
    </source>
</evidence>
<evidence type="ECO:0000256" key="7">
    <source>
        <dbReference type="SAM" id="SignalP"/>
    </source>
</evidence>
<dbReference type="CDD" id="cd01450">
    <property type="entry name" value="vWFA_subfamily_ECM"/>
    <property type="match status" value="1"/>
</dbReference>
<dbReference type="OrthoDB" id="6019288at2759"/>
<feature type="signal peptide" evidence="7">
    <location>
        <begin position="1"/>
        <end position="18"/>
    </location>
</feature>
<dbReference type="GO" id="GO:0016020">
    <property type="term" value="C:membrane"/>
    <property type="evidence" value="ECO:0007669"/>
    <property type="project" value="UniProtKB-SubCell"/>
</dbReference>
<accession>A0A913XZF9</accession>
<dbReference type="PROSITE" id="PS50092">
    <property type="entry name" value="TSP1"/>
    <property type="match status" value="1"/>
</dbReference>
<dbReference type="EnsemblMetazoa" id="XM_021056571.2">
    <property type="protein sequence ID" value="XP_020912230.1"/>
    <property type="gene ID" value="LOC110249979"/>
</dbReference>
<keyword evidence="10" id="KW-1185">Reference proteome</keyword>
<keyword evidence="6" id="KW-1015">Disulfide bond</keyword>
<proteinExistence type="predicted"/>
<dbReference type="SUPFAM" id="SSF82895">
    <property type="entry name" value="TSP-1 type 1 repeat"/>
    <property type="match status" value="1"/>
</dbReference>
<dbReference type="RefSeq" id="XP_020912230.1">
    <property type="nucleotide sequence ID" value="XM_021056571.2"/>
</dbReference>
<dbReference type="FunFam" id="2.20.100.10:FF:000007">
    <property type="entry name" value="Thrombospondin 1"/>
    <property type="match status" value="1"/>
</dbReference>
<dbReference type="AlphaFoldDB" id="A0A913XZF9"/>
<dbReference type="InterPro" id="IPR002035">
    <property type="entry name" value="VWF_A"/>
</dbReference>
<dbReference type="PANTHER" id="PTHR24020:SF20">
    <property type="entry name" value="PH DOMAIN-CONTAINING PROTEIN"/>
    <property type="match status" value="1"/>
</dbReference>
<evidence type="ECO:0000256" key="6">
    <source>
        <dbReference type="ARBA" id="ARBA00023157"/>
    </source>
</evidence>
<dbReference type="SUPFAM" id="SSF53300">
    <property type="entry name" value="vWA-like"/>
    <property type="match status" value="1"/>
</dbReference>
<dbReference type="InterPro" id="IPR050525">
    <property type="entry name" value="ECM_Assembly_Org"/>
</dbReference>
<dbReference type="InterPro" id="IPR000884">
    <property type="entry name" value="TSP1_rpt"/>
</dbReference>
<dbReference type="KEGG" id="epa:110249979"/>
<dbReference type="InterPro" id="IPR036465">
    <property type="entry name" value="vWFA_dom_sf"/>
</dbReference>
<keyword evidence="7" id="KW-0732">Signal</keyword>
<evidence type="ECO:0000256" key="3">
    <source>
        <dbReference type="ARBA" id="ARBA00022737"/>
    </source>
</evidence>
<dbReference type="SMART" id="SM00327">
    <property type="entry name" value="VWA"/>
    <property type="match status" value="1"/>
</dbReference>
<dbReference type="SMART" id="SM00209">
    <property type="entry name" value="TSP1"/>
    <property type="match status" value="1"/>
</dbReference>
<feature type="chain" id="PRO_5038054151" description="VWFA domain-containing protein" evidence="7">
    <location>
        <begin position="19"/>
        <end position="417"/>
    </location>
</feature>
<dbReference type="Pfam" id="PF00090">
    <property type="entry name" value="TSP_1"/>
    <property type="match status" value="1"/>
</dbReference>
<dbReference type="PANTHER" id="PTHR24020">
    <property type="entry name" value="COLLAGEN ALPHA"/>
    <property type="match status" value="1"/>
</dbReference>
<keyword evidence="2" id="KW-0812">Transmembrane</keyword>
<keyword evidence="3" id="KW-0677">Repeat</keyword>
<reference evidence="9" key="1">
    <citation type="submission" date="2022-11" db="UniProtKB">
        <authorList>
            <consortium name="EnsemblMetazoa"/>
        </authorList>
    </citation>
    <scope>IDENTIFICATION</scope>
</reference>
<sequence>MKLLALTIFLLHLYDALAAKKPLEFTTCSRKWAKIGCYHDSLSPRPLPELLLNDRDIYSSANDGHVLDWHKWRESLHSLACRCAEKARQKGYKVFGLQFYGECWGGPSGEAVYSKDGPSNNCIQNLEVPRDCSKEDHLSECVGGPKTNYIYYLMDNTPEPQSPDVDGGWSKWSDWTSCSKSCGKGQTSRERVCNNPTPKGNGKPCEGASFETVQCHIMECPSPCHKTMDVGFVIDSSSSVRRENFAKVKNFLIKLIDELDVTPQKTHVGVIQYNHRSYLLWNLAKPEYQNKDKLKKAVENIKFIPGATRTDKALEMAADQLLAGPGHRNFVPHLLLVLTDGQTGSSSKPYSQVMPYLRSKVPGIRIVSIGVGPFVDKQELKVIAMGKDEEVFQLDSFSDLIEKLQDILKTFCKTRQG</sequence>
<dbReference type="PRINTS" id="PR00453">
    <property type="entry name" value="VWFADOMAIN"/>
</dbReference>
<keyword evidence="5" id="KW-0472">Membrane</keyword>
<evidence type="ECO:0000259" key="8">
    <source>
        <dbReference type="PROSITE" id="PS50234"/>
    </source>
</evidence>
<evidence type="ECO:0000256" key="4">
    <source>
        <dbReference type="ARBA" id="ARBA00022989"/>
    </source>
</evidence>
<dbReference type="Gene3D" id="3.40.50.410">
    <property type="entry name" value="von Willebrand factor, type A domain"/>
    <property type="match status" value="1"/>
</dbReference>
<dbReference type="InterPro" id="IPR036383">
    <property type="entry name" value="TSP1_rpt_sf"/>
</dbReference>
<dbReference type="Pfam" id="PF00092">
    <property type="entry name" value="VWA"/>
    <property type="match status" value="1"/>
</dbReference>
<feature type="domain" description="VWFA" evidence="8">
    <location>
        <begin position="229"/>
        <end position="408"/>
    </location>
</feature>
<dbReference type="Gene3D" id="2.20.100.10">
    <property type="entry name" value="Thrombospondin type-1 (TSP1) repeat"/>
    <property type="match status" value="1"/>
</dbReference>
<evidence type="ECO:0000313" key="10">
    <source>
        <dbReference type="Proteomes" id="UP000887567"/>
    </source>
</evidence>
<comment type="subcellular location">
    <subcellularLocation>
        <location evidence="1">Membrane</location>
        <topology evidence="1">Single-pass membrane protein</topology>
    </subcellularLocation>
</comment>
<dbReference type="OMA" id="NSEACEP"/>
<dbReference type="PRINTS" id="PR01705">
    <property type="entry name" value="TSP1REPEAT"/>
</dbReference>